<dbReference type="Proteomes" id="UP000268446">
    <property type="component" value="Unassembled WGS sequence"/>
</dbReference>
<dbReference type="GO" id="GO:0006412">
    <property type="term" value="P:translation"/>
    <property type="evidence" value="ECO:0007669"/>
    <property type="project" value="UniProtKB-KW"/>
</dbReference>
<dbReference type="Gene3D" id="1.10.10.2320">
    <property type="match status" value="1"/>
</dbReference>
<dbReference type="InterPro" id="IPR045864">
    <property type="entry name" value="aa-tRNA-synth_II/BPL/LPL"/>
</dbReference>
<keyword evidence="4" id="KW-0648">Protein biosynthesis</keyword>
<dbReference type="SUPFAM" id="SSF55681">
    <property type="entry name" value="Class II aaRS and biotin synthetases"/>
    <property type="match status" value="1"/>
</dbReference>
<evidence type="ECO:0000313" key="7">
    <source>
        <dbReference type="EMBL" id="RLE52197.1"/>
    </source>
</evidence>
<comment type="caution">
    <text evidence="7">The sequence shown here is derived from an EMBL/GenBank/DDBJ whole genome shotgun (WGS) entry which is preliminary data.</text>
</comment>
<sequence length="508" mass="57769">MKNSSNFSVLEVLVLQKLRNAGGKRKLEVLARECTKEEATIASIVEGLAEKGAVKIAKRRLTIVSLTDEGLKYAKEGLPERKILRKIVAMGGKVPLKRLTASIKMNKQMKAALGWAKKKGWIEIERDGEEQLVHALAESPPEGYDEKILKELSQSSGRISIINRVDSELQRTLQKLKARKLVKVEEKTEITIFLTKEGEEMLKQASESQVIKALTREHIVEGTWRKGYFKQYDVTAKPPEFYPGKLHVLNEITDRARQTLLFMGFEECTGSIVELEFWSFDMLFYAQEHPSRSLSEVYWIKTPNEGEVVHKELINRVKATHENGWITGSKGWGGKWSIQRSKKLILNIEPMSPLIRYLTTHKKPPIRAFCILRTFRREISDVETPVEDMQLGGVYSDEDANISKLLGILKKILIELGIDKMKIRPAYLPYAEPSIEIRVKDAGGSWLTCAKGGLLRPEIRRILELEKPAIIWSVNLSNVALACLKLCSYGELYSKNLNILRKQAEWLS</sequence>
<evidence type="ECO:0000256" key="4">
    <source>
        <dbReference type="ARBA" id="ARBA00022917"/>
    </source>
</evidence>
<gene>
    <name evidence="7" type="ORF">DRJ20_00620</name>
</gene>
<keyword evidence="1 7" id="KW-0436">Ligase</keyword>
<evidence type="ECO:0000256" key="1">
    <source>
        <dbReference type="ARBA" id="ARBA00022598"/>
    </source>
</evidence>
<evidence type="ECO:0000259" key="6">
    <source>
        <dbReference type="Pfam" id="PF01409"/>
    </source>
</evidence>
<accession>A0A497EYC9</accession>
<dbReference type="SUPFAM" id="SSF46785">
    <property type="entry name" value="Winged helix' DNA-binding domain"/>
    <property type="match status" value="1"/>
</dbReference>
<dbReference type="InterPro" id="IPR036390">
    <property type="entry name" value="WH_DNA-bd_sf"/>
</dbReference>
<dbReference type="NCBIfam" id="NF003210">
    <property type="entry name" value="PRK04172.1"/>
    <property type="match status" value="1"/>
</dbReference>
<dbReference type="Gene3D" id="3.30.930.10">
    <property type="entry name" value="Bira Bifunctional Protein, Domain 2"/>
    <property type="match status" value="1"/>
</dbReference>
<evidence type="ECO:0000256" key="5">
    <source>
        <dbReference type="ARBA" id="ARBA00023146"/>
    </source>
</evidence>
<dbReference type="InterPro" id="IPR002319">
    <property type="entry name" value="Phenylalanyl-tRNA_Synthase"/>
</dbReference>
<evidence type="ECO:0000313" key="8">
    <source>
        <dbReference type="Proteomes" id="UP000268446"/>
    </source>
</evidence>
<dbReference type="EMBL" id="QMQZ01000008">
    <property type="protein sequence ID" value="RLE52197.1"/>
    <property type="molecule type" value="Genomic_DNA"/>
</dbReference>
<dbReference type="GO" id="GO:0004812">
    <property type="term" value="F:aminoacyl-tRNA ligase activity"/>
    <property type="evidence" value="ECO:0007669"/>
    <property type="project" value="UniProtKB-KW"/>
</dbReference>
<dbReference type="Gene3D" id="1.10.10.2330">
    <property type="match status" value="1"/>
</dbReference>
<proteinExistence type="predicted"/>
<dbReference type="Pfam" id="PF01409">
    <property type="entry name" value="tRNA-synt_2d"/>
    <property type="match status" value="1"/>
</dbReference>
<dbReference type="AlphaFoldDB" id="A0A497EYC9"/>
<name>A0A497EYC9_9CREN</name>
<keyword evidence="2" id="KW-0547">Nucleotide-binding</keyword>
<reference evidence="7 8" key="1">
    <citation type="submission" date="2018-06" db="EMBL/GenBank/DDBJ databases">
        <title>Extensive metabolic versatility and redundancy in microbially diverse, dynamic hydrothermal sediments.</title>
        <authorList>
            <person name="Dombrowski N."/>
            <person name="Teske A."/>
            <person name="Baker B.J."/>
        </authorList>
    </citation>
    <scope>NUCLEOTIDE SEQUENCE [LARGE SCALE GENOMIC DNA]</scope>
    <source>
        <strain evidence="7">B29_G17</strain>
    </source>
</reference>
<protein>
    <submittedName>
        <fullName evidence="7">Phenylalanine--tRNA ligase subunit alpha</fullName>
    </submittedName>
</protein>
<feature type="domain" description="Phenylalanyl-tRNA synthetase" evidence="6">
    <location>
        <begin position="231"/>
        <end position="502"/>
    </location>
</feature>
<evidence type="ECO:0000256" key="3">
    <source>
        <dbReference type="ARBA" id="ARBA00022840"/>
    </source>
</evidence>
<dbReference type="Gene3D" id="3.30.1370.240">
    <property type="match status" value="1"/>
</dbReference>
<dbReference type="GO" id="GO:0005524">
    <property type="term" value="F:ATP binding"/>
    <property type="evidence" value="ECO:0007669"/>
    <property type="project" value="UniProtKB-KW"/>
</dbReference>
<keyword evidence="3" id="KW-0067">ATP-binding</keyword>
<dbReference type="GO" id="GO:0043039">
    <property type="term" value="P:tRNA aminoacylation"/>
    <property type="evidence" value="ECO:0007669"/>
    <property type="project" value="InterPro"/>
</dbReference>
<organism evidence="7 8">
    <name type="scientific">Thermoproteota archaeon</name>
    <dbReference type="NCBI Taxonomy" id="2056631"/>
    <lineage>
        <taxon>Archaea</taxon>
        <taxon>Thermoproteota</taxon>
    </lineage>
</organism>
<dbReference type="GO" id="GO:0000049">
    <property type="term" value="F:tRNA binding"/>
    <property type="evidence" value="ECO:0007669"/>
    <property type="project" value="InterPro"/>
</dbReference>
<keyword evidence="5" id="KW-0030">Aminoacyl-tRNA synthetase</keyword>
<evidence type="ECO:0000256" key="2">
    <source>
        <dbReference type="ARBA" id="ARBA00022741"/>
    </source>
</evidence>